<dbReference type="Pfam" id="PF03629">
    <property type="entry name" value="SASA"/>
    <property type="match status" value="1"/>
</dbReference>
<dbReference type="Proteomes" id="UP000193944">
    <property type="component" value="Unassembled WGS sequence"/>
</dbReference>
<feature type="domain" description="CBM10" evidence="5">
    <location>
        <begin position="325"/>
        <end position="362"/>
    </location>
</feature>
<dbReference type="InterPro" id="IPR036514">
    <property type="entry name" value="SGNH_hydro_sf"/>
</dbReference>
<sequence>MKSFAIISLLATTLSVVSKTFAAPDPNFHIYLAFGQSNMYGSGDIEEQDKTVDSRFQMVSTVNDCGSRKLGTWYDAIPPLATCDAGLGPADYFGRTLVETLPKEIKVGIAVVAVPGCDIQLFEKDNYQNYFPDDWMYPFIDEYGGNPYGRLVEMGKQAKELGVIKGILLHQGETNNEQTDWPLRVKAIYENLLTDLELKAEEVPILIGELVQLSENGTCGAMNAIIQTVPSVIPTAHVISSEGLKQRGDGFHFTSPSYRVFGQRYAEVMLDLLKDTTPVNDECFSVSLGYPCCQKTTKVVVVDEDGEWGAEDGNWCGLKANPNPECFSIKLGYPCCQNTSDVILTDEDGKWGAENGDWCGINN</sequence>
<keyword evidence="3" id="KW-0378">Hydrolase</keyword>
<dbReference type="InterPro" id="IPR002883">
    <property type="entry name" value="CBM10/Dockerin_dom"/>
</dbReference>
<dbReference type="Gene3D" id="3.40.50.1110">
    <property type="entry name" value="SGNH hydrolase"/>
    <property type="match status" value="1"/>
</dbReference>
<dbReference type="PANTHER" id="PTHR31988:SF19">
    <property type="entry name" value="9-O-ACETYL-N-ACETYLNEURAMINIC ACID DEACETYLASE-RELATED"/>
    <property type="match status" value="1"/>
</dbReference>
<dbReference type="PROSITE" id="PS51763">
    <property type="entry name" value="CBM10"/>
    <property type="match status" value="2"/>
</dbReference>
<protein>
    <submittedName>
        <fullName evidence="6">Acetylxylan esterase</fullName>
    </submittedName>
</protein>
<dbReference type="GO" id="GO:0016787">
    <property type="term" value="F:hydrolase activity"/>
    <property type="evidence" value="ECO:0007669"/>
    <property type="project" value="UniProtKB-KW"/>
</dbReference>
<evidence type="ECO:0000256" key="4">
    <source>
        <dbReference type="SAM" id="SignalP"/>
    </source>
</evidence>
<keyword evidence="2" id="KW-0677">Repeat</keyword>
<evidence type="ECO:0000256" key="1">
    <source>
        <dbReference type="ARBA" id="ARBA00022729"/>
    </source>
</evidence>
<name>A0A1Y1XLV7_9FUNG</name>
<evidence type="ECO:0000313" key="7">
    <source>
        <dbReference type="Proteomes" id="UP000193944"/>
    </source>
</evidence>
<dbReference type="AlphaFoldDB" id="A0A1Y1XLV7"/>
<accession>A0A1Y1XLV7</accession>
<proteinExistence type="predicted"/>
<feature type="domain" description="CBM10" evidence="5">
    <location>
        <begin position="282"/>
        <end position="319"/>
    </location>
</feature>
<reference evidence="6 7" key="1">
    <citation type="submission" date="2016-08" db="EMBL/GenBank/DDBJ databases">
        <title>A Parts List for Fungal Cellulosomes Revealed by Comparative Genomics.</title>
        <authorList>
            <consortium name="DOE Joint Genome Institute"/>
            <person name="Haitjema C.H."/>
            <person name="Gilmore S.P."/>
            <person name="Henske J.K."/>
            <person name="Solomon K.V."/>
            <person name="De Groot R."/>
            <person name="Kuo A."/>
            <person name="Mondo S.J."/>
            <person name="Salamov A.A."/>
            <person name="Labutti K."/>
            <person name="Zhao Z."/>
            <person name="Chiniquy J."/>
            <person name="Barry K."/>
            <person name="Brewer H.M."/>
            <person name="Purvine S.O."/>
            <person name="Wright A.T."/>
            <person name="Boxma B."/>
            <person name="Van Alen T."/>
            <person name="Hackstein J.H."/>
            <person name="Baker S.E."/>
            <person name="Grigoriev I.V."/>
            <person name="O'Malley M.A."/>
        </authorList>
    </citation>
    <scope>NUCLEOTIDE SEQUENCE [LARGE SCALE GENOMIC DNA]</scope>
    <source>
        <strain evidence="6 7">S4</strain>
    </source>
</reference>
<dbReference type="SUPFAM" id="SSF64571">
    <property type="entry name" value="Cellulose docking domain, dockering"/>
    <property type="match status" value="2"/>
</dbReference>
<feature type="signal peptide" evidence="4">
    <location>
        <begin position="1"/>
        <end position="22"/>
    </location>
</feature>
<dbReference type="EMBL" id="MCFG01000017">
    <property type="protein sequence ID" value="ORX86727.1"/>
    <property type="molecule type" value="Genomic_DNA"/>
</dbReference>
<keyword evidence="7" id="KW-1185">Reference proteome</keyword>
<dbReference type="InterPro" id="IPR005181">
    <property type="entry name" value="SASA"/>
</dbReference>
<organism evidence="6 7">
    <name type="scientific">Anaeromyces robustus</name>
    <dbReference type="NCBI Taxonomy" id="1754192"/>
    <lineage>
        <taxon>Eukaryota</taxon>
        <taxon>Fungi</taxon>
        <taxon>Fungi incertae sedis</taxon>
        <taxon>Chytridiomycota</taxon>
        <taxon>Chytridiomycota incertae sedis</taxon>
        <taxon>Neocallimastigomycetes</taxon>
        <taxon>Neocallimastigales</taxon>
        <taxon>Neocallimastigaceae</taxon>
        <taxon>Anaeromyces</taxon>
    </lineage>
</organism>
<dbReference type="PANTHER" id="PTHR31988">
    <property type="entry name" value="ESTERASE, PUTATIVE (DUF303)-RELATED"/>
    <property type="match status" value="1"/>
</dbReference>
<reference evidence="6 7" key="2">
    <citation type="submission" date="2016-08" db="EMBL/GenBank/DDBJ databases">
        <title>Pervasive Adenine N6-methylation of Active Genes in Fungi.</title>
        <authorList>
            <consortium name="DOE Joint Genome Institute"/>
            <person name="Mondo S.J."/>
            <person name="Dannebaum R.O."/>
            <person name="Kuo R.C."/>
            <person name="Labutti K."/>
            <person name="Haridas S."/>
            <person name="Kuo A."/>
            <person name="Salamov A."/>
            <person name="Ahrendt S.R."/>
            <person name="Lipzen A."/>
            <person name="Sullivan W."/>
            <person name="Andreopoulos W.B."/>
            <person name="Clum A."/>
            <person name="Lindquist E."/>
            <person name="Daum C."/>
            <person name="Ramamoorthy G.K."/>
            <person name="Gryganskyi A."/>
            <person name="Culley D."/>
            <person name="Magnuson J.K."/>
            <person name="James T.Y."/>
            <person name="O'Malley M.A."/>
            <person name="Stajich J.E."/>
            <person name="Spatafora J.W."/>
            <person name="Visel A."/>
            <person name="Grigoriev I.V."/>
        </authorList>
    </citation>
    <scope>NUCLEOTIDE SEQUENCE [LARGE SCALE GENOMIC DNA]</scope>
    <source>
        <strain evidence="6 7">S4</strain>
    </source>
</reference>
<feature type="chain" id="PRO_5013208833" evidence="4">
    <location>
        <begin position="23"/>
        <end position="363"/>
    </location>
</feature>
<dbReference type="InterPro" id="IPR009034">
    <property type="entry name" value="Dockerin_dom_fun_sf"/>
</dbReference>
<dbReference type="Pfam" id="PF02013">
    <property type="entry name" value="CBM_10"/>
    <property type="match status" value="2"/>
</dbReference>
<dbReference type="OrthoDB" id="2125847at2759"/>
<evidence type="ECO:0000256" key="3">
    <source>
        <dbReference type="ARBA" id="ARBA00022801"/>
    </source>
</evidence>
<dbReference type="Gene3D" id="3.90.1220.10">
    <property type="entry name" value="Cellulose docking domain, dockering"/>
    <property type="match status" value="2"/>
</dbReference>
<evidence type="ECO:0000313" key="6">
    <source>
        <dbReference type="EMBL" id="ORX86727.1"/>
    </source>
</evidence>
<gene>
    <name evidence="6" type="ORF">BCR32DRAFT_324804</name>
</gene>
<evidence type="ECO:0000259" key="5">
    <source>
        <dbReference type="PROSITE" id="PS51763"/>
    </source>
</evidence>
<keyword evidence="1 4" id="KW-0732">Signal</keyword>
<dbReference type="InterPro" id="IPR052940">
    <property type="entry name" value="Carb_Esterase_6"/>
</dbReference>
<comment type="caution">
    <text evidence="6">The sequence shown here is derived from an EMBL/GenBank/DDBJ whole genome shotgun (WGS) entry which is preliminary data.</text>
</comment>
<dbReference type="SUPFAM" id="SSF52266">
    <property type="entry name" value="SGNH hydrolase"/>
    <property type="match status" value="1"/>
</dbReference>
<evidence type="ECO:0000256" key="2">
    <source>
        <dbReference type="ARBA" id="ARBA00022737"/>
    </source>
</evidence>